<gene>
    <name evidence="1" type="ORF">METZ01_LOCUS456598</name>
</gene>
<proteinExistence type="predicted"/>
<name>A0A383A7X0_9ZZZZ</name>
<sequence>QLIDMSDAQEMSGLIRVMQRAKS</sequence>
<reference evidence="1" key="1">
    <citation type="submission" date="2018-05" db="EMBL/GenBank/DDBJ databases">
        <authorList>
            <person name="Lanie J.A."/>
            <person name="Ng W.-L."/>
            <person name="Kazmierczak K.M."/>
            <person name="Andrzejewski T.M."/>
            <person name="Davidsen T.M."/>
            <person name="Wayne K.J."/>
            <person name="Tettelin H."/>
            <person name="Glass J.I."/>
            <person name="Rusch D."/>
            <person name="Podicherti R."/>
            <person name="Tsui H.-C.T."/>
            <person name="Winkler M.E."/>
        </authorList>
    </citation>
    <scope>NUCLEOTIDE SEQUENCE</scope>
</reference>
<accession>A0A383A7X0</accession>
<dbReference type="AlphaFoldDB" id="A0A383A7X0"/>
<feature type="non-terminal residue" evidence="1">
    <location>
        <position position="1"/>
    </location>
</feature>
<organism evidence="1">
    <name type="scientific">marine metagenome</name>
    <dbReference type="NCBI Taxonomy" id="408172"/>
    <lineage>
        <taxon>unclassified sequences</taxon>
        <taxon>metagenomes</taxon>
        <taxon>ecological metagenomes</taxon>
    </lineage>
</organism>
<evidence type="ECO:0000313" key="1">
    <source>
        <dbReference type="EMBL" id="SVE03744.1"/>
    </source>
</evidence>
<dbReference type="EMBL" id="UINC01189861">
    <property type="protein sequence ID" value="SVE03744.1"/>
    <property type="molecule type" value="Genomic_DNA"/>
</dbReference>
<protein>
    <submittedName>
        <fullName evidence="1">Uncharacterized protein</fullName>
    </submittedName>
</protein>